<proteinExistence type="predicted"/>
<keyword evidence="2" id="KW-1185">Reference proteome</keyword>
<protein>
    <submittedName>
        <fullName evidence="1">Uncharacterized protein</fullName>
    </submittedName>
</protein>
<evidence type="ECO:0000313" key="2">
    <source>
        <dbReference type="Proteomes" id="UP001150924"/>
    </source>
</evidence>
<sequence>MADRCVAVRIAERAGPEESCVGLECTPGNECHRSSCVPVEKLPVAPPACREPTVKRALEALSRSCVQASGDQEATLLNCRTEVWSRISQSDARFEELVMTMPGAFSVFFPNGLPDGRGTWPNAAVRRGYAEAIATHAEALRAARLILVIGRASVSGGEDENRELAERRAKLVEGILVELLGPGHRQIFPWGLAADFTLSMHAMRQRMRAPPIAADAAAVEALASLQRPEFDLASLSEAEFTRVSHMLNRVTFVVPIPCDGHEFNPLPALRGRWTETETRP</sequence>
<dbReference type="AlphaFoldDB" id="A0A9X3J2U8"/>
<dbReference type="InterPro" id="IPR036737">
    <property type="entry name" value="OmpA-like_sf"/>
</dbReference>
<dbReference type="RefSeq" id="WP_267776710.1">
    <property type="nucleotide sequence ID" value="NZ_JAPNKE010000002.1"/>
</dbReference>
<name>A0A9X3J2U8_9BACT</name>
<dbReference type="Proteomes" id="UP001150924">
    <property type="component" value="Unassembled WGS sequence"/>
</dbReference>
<evidence type="ECO:0000313" key="1">
    <source>
        <dbReference type="EMBL" id="MCY1013046.1"/>
    </source>
</evidence>
<reference evidence="1" key="1">
    <citation type="submission" date="2022-11" db="EMBL/GenBank/DDBJ databases">
        <title>Minimal conservation of predation-associated metabolite biosynthetic gene clusters underscores biosynthetic potential of Myxococcota including descriptions for ten novel species: Archangium lansinium sp. nov., Myxococcus landrumus sp. nov., Nannocystis bai.</title>
        <authorList>
            <person name="Ahearne A."/>
            <person name="Stevens C."/>
            <person name="Phillips K."/>
        </authorList>
    </citation>
    <scope>NUCLEOTIDE SEQUENCE</scope>
    <source>
        <strain evidence="1">Na p29</strain>
    </source>
</reference>
<accession>A0A9X3J2U8</accession>
<gene>
    <name evidence="1" type="ORF">OV079_47450</name>
</gene>
<comment type="caution">
    <text evidence="1">The sequence shown here is derived from an EMBL/GenBank/DDBJ whole genome shotgun (WGS) entry which is preliminary data.</text>
</comment>
<dbReference type="SUPFAM" id="SSF103088">
    <property type="entry name" value="OmpA-like"/>
    <property type="match status" value="1"/>
</dbReference>
<dbReference type="EMBL" id="JAPNKE010000002">
    <property type="protein sequence ID" value="MCY1013046.1"/>
    <property type="molecule type" value="Genomic_DNA"/>
</dbReference>
<organism evidence="1 2">
    <name type="scientific">Nannocystis pusilla</name>
    <dbReference type="NCBI Taxonomy" id="889268"/>
    <lineage>
        <taxon>Bacteria</taxon>
        <taxon>Pseudomonadati</taxon>
        <taxon>Myxococcota</taxon>
        <taxon>Polyangia</taxon>
        <taxon>Nannocystales</taxon>
        <taxon>Nannocystaceae</taxon>
        <taxon>Nannocystis</taxon>
    </lineage>
</organism>